<dbReference type="Proteomes" id="UP000243778">
    <property type="component" value="Unassembled WGS sequence"/>
</dbReference>
<accession>A0A1H2ZSM5</accession>
<sequence length="140" mass="15097">MRLIYAALPLLFLAGCSSVPAENPTEIPSDRVMAFQEPVQGGGTLYVHRDFGKIGGGCHVALSVDRKPAARIRVGEMVSFQLRPGQHVVGIGIDEQDGGLCSMGRLLREELATVKAGETVRYRIVSEASSGFDIKPDDDR</sequence>
<dbReference type="OrthoDB" id="9154618at2"/>
<evidence type="ECO:0000256" key="1">
    <source>
        <dbReference type="SAM" id="SignalP"/>
    </source>
</evidence>
<dbReference type="AlphaFoldDB" id="A0A1H2ZSM5"/>
<name>A0A1H2ZSM5_9PSED</name>
<protein>
    <recommendedName>
        <fullName evidence="4">3-isopropylmalate dehydratase</fullName>
    </recommendedName>
</protein>
<keyword evidence="3" id="KW-1185">Reference proteome</keyword>
<proteinExistence type="predicted"/>
<dbReference type="PROSITE" id="PS51257">
    <property type="entry name" value="PROKAR_LIPOPROTEIN"/>
    <property type="match status" value="1"/>
</dbReference>
<evidence type="ECO:0008006" key="4">
    <source>
        <dbReference type="Google" id="ProtNLM"/>
    </source>
</evidence>
<organism evidence="2 3">
    <name type="scientific">Pseudomonas kuykendallii</name>
    <dbReference type="NCBI Taxonomy" id="1007099"/>
    <lineage>
        <taxon>Bacteria</taxon>
        <taxon>Pseudomonadati</taxon>
        <taxon>Pseudomonadota</taxon>
        <taxon>Gammaproteobacteria</taxon>
        <taxon>Pseudomonadales</taxon>
        <taxon>Pseudomonadaceae</taxon>
        <taxon>Pseudomonas</taxon>
    </lineage>
</organism>
<gene>
    <name evidence="2" type="ORF">SAMN05216287_2438</name>
</gene>
<feature type="signal peptide" evidence="1">
    <location>
        <begin position="1"/>
        <end position="21"/>
    </location>
</feature>
<reference evidence="3" key="1">
    <citation type="submission" date="2016-10" db="EMBL/GenBank/DDBJ databases">
        <authorList>
            <person name="Varghese N."/>
            <person name="Submissions S."/>
        </authorList>
    </citation>
    <scope>NUCLEOTIDE SEQUENCE [LARGE SCALE GENOMIC DNA]</scope>
    <source>
        <strain evidence="3">NRRL B-59562</strain>
    </source>
</reference>
<dbReference type="EMBL" id="FNNU01000003">
    <property type="protein sequence ID" value="SDX20592.1"/>
    <property type="molecule type" value="Genomic_DNA"/>
</dbReference>
<feature type="chain" id="PRO_5017210421" description="3-isopropylmalate dehydratase" evidence="1">
    <location>
        <begin position="22"/>
        <end position="140"/>
    </location>
</feature>
<keyword evidence="1" id="KW-0732">Signal</keyword>
<dbReference type="STRING" id="1007099.SAMN05216287_2438"/>
<dbReference type="RefSeq" id="WP_090228373.1">
    <property type="nucleotide sequence ID" value="NZ_DALYZG010000041.1"/>
</dbReference>
<evidence type="ECO:0000313" key="3">
    <source>
        <dbReference type="Proteomes" id="UP000243778"/>
    </source>
</evidence>
<evidence type="ECO:0000313" key="2">
    <source>
        <dbReference type="EMBL" id="SDX20592.1"/>
    </source>
</evidence>